<gene>
    <name evidence="1" type="ORF">GSTUAT00003664001</name>
</gene>
<dbReference type="Proteomes" id="UP001412239">
    <property type="component" value="Unassembled WGS sequence"/>
</dbReference>
<accession>A0A292PZV9</accession>
<sequence length="89" mass="10279">MFMTGFTAVATSLPKNLQTLAFSFYLLYLILQRRNQPLEIILPHPMLTIPRCDHLNDTGLCMLAQENIFSQSAVTMRVFIYSYSMLYIP</sequence>
<name>A0A292PZV9_9PEZI</name>
<organism evidence="1 2">
    <name type="scientific">Tuber aestivum</name>
    <name type="common">summer truffle</name>
    <dbReference type="NCBI Taxonomy" id="59557"/>
    <lineage>
        <taxon>Eukaryota</taxon>
        <taxon>Fungi</taxon>
        <taxon>Dikarya</taxon>
        <taxon>Ascomycota</taxon>
        <taxon>Pezizomycotina</taxon>
        <taxon>Pezizomycetes</taxon>
        <taxon>Pezizales</taxon>
        <taxon>Tuberaceae</taxon>
        <taxon>Tuber</taxon>
    </lineage>
</organism>
<protein>
    <submittedName>
        <fullName evidence="1">Uncharacterized protein</fullName>
    </submittedName>
</protein>
<evidence type="ECO:0000313" key="2">
    <source>
        <dbReference type="Proteomes" id="UP001412239"/>
    </source>
</evidence>
<dbReference type="AlphaFoldDB" id="A0A292PZV9"/>
<reference evidence="1" key="1">
    <citation type="submission" date="2015-10" db="EMBL/GenBank/DDBJ databases">
        <authorList>
            <person name="Regsiter A."/>
            <person name="william w."/>
        </authorList>
    </citation>
    <scope>NUCLEOTIDE SEQUENCE</scope>
    <source>
        <strain evidence="1">Montdore</strain>
    </source>
</reference>
<dbReference type="EMBL" id="LN890997">
    <property type="protein sequence ID" value="CUS12255.1"/>
    <property type="molecule type" value="Genomic_DNA"/>
</dbReference>
<keyword evidence="2" id="KW-1185">Reference proteome</keyword>
<evidence type="ECO:0000313" key="1">
    <source>
        <dbReference type="EMBL" id="CUS12255.1"/>
    </source>
</evidence>
<proteinExistence type="predicted"/>